<dbReference type="EMBL" id="JASBWR010000063">
    <property type="protein sequence ID" value="KAJ9100450.1"/>
    <property type="molecule type" value="Genomic_DNA"/>
</dbReference>
<dbReference type="Proteomes" id="UP001241377">
    <property type="component" value="Unassembled WGS sequence"/>
</dbReference>
<gene>
    <name evidence="1" type="primary">WHS11</name>
    <name evidence="1" type="ORF">QFC19_005593</name>
</gene>
<name>A0ACC2VM03_9TREE</name>
<accession>A0ACC2VM03</accession>
<evidence type="ECO:0000313" key="2">
    <source>
        <dbReference type="Proteomes" id="UP001241377"/>
    </source>
</evidence>
<sequence length="67" mass="6931">MGAADLGRQSVTDKAAAAVKPDSEKSTPEHLKDKIVGKTDNAAGHGTSDNDKSFVQSASDAIFGEKK</sequence>
<evidence type="ECO:0000313" key="1">
    <source>
        <dbReference type="EMBL" id="KAJ9100450.1"/>
    </source>
</evidence>
<comment type="caution">
    <text evidence="1">The sequence shown here is derived from an EMBL/GenBank/DDBJ whole genome shotgun (WGS) entry which is preliminary data.</text>
</comment>
<organism evidence="1 2">
    <name type="scientific">Naganishia cerealis</name>
    <dbReference type="NCBI Taxonomy" id="610337"/>
    <lineage>
        <taxon>Eukaryota</taxon>
        <taxon>Fungi</taxon>
        <taxon>Dikarya</taxon>
        <taxon>Basidiomycota</taxon>
        <taxon>Agaricomycotina</taxon>
        <taxon>Tremellomycetes</taxon>
        <taxon>Filobasidiales</taxon>
        <taxon>Filobasidiaceae</taxon>
        <taxon>Naganishia</taxon>
    </lineage>
</organism>
<protein>
    <submittedName>
        <fullName evidence="1">White colony protein whs11</fullName>
    </submittedName>
</protein>
<proteinExistence type="predicted"/>
<keyword evidence="2" id="KW-1185">Reference proteome</keyword>
<reference evidence="1" key="1">
    <citation type="submission" date="2023-04" db="EMBL/GenBank/DDBJ databases">
        <title>Draft Genome sequencing of Naganishia species isolated from polar environments using Oxford Nanopore Technology.</title>
        <authorList>
            <person name="Leo P."/>
            <person name="Venkateswaran K."/>
        </authorList>
    </citation>
    <scope>NUCLEOTIDE SEQUENCE</scope>
    <source>
        <strain evidence="1">MNA-CCFEE 5261</strain>
    </source>
</reference>